<name>A0AAU3HT52_9ACTN</name>
<reference evidence="3" key="1">
    <citation type="submission" date="2022-10" db="EMBL/GenBank/DDBJ databases">
        <title>The complete genomes of actinobacterial strains from the NBC collection.</title>
        <authorList>
            <person name="Joergensen T.S."/>
            <person name="Alvarez Arevalo M."/>
            <person name="Sterndorff E.B."/>
            <person name="Faurdal D."/>
            <person name="Vuksanovic O."/>
            <person name="Mourched A.-S."/>
            <person name="Charusanti P."/>
            <person name="Shaw S."/>
            <person name="Blin K."/>
            <person name="Weber T."/>
        </authorList>
    </citation>
    <scope>NUCLEOTIDE SEQUENCE</scope>
    <source>
        <strain evidence="3">NBC_01393</strain>
    </source>
</reference>
<evidence type="ECO:0000256" key="1">
    <source>
        <dbReference type="SAM" id="MobiDB-lite"/>
    </source>
</evidence>
<dbReference type="SUPFAM" id="SSF53649">
    <property type="entry name" value="Alkaline phosphatase-like"/>
    <property type="match status" value="1"/>
</dbReference>
<feature type="transmembrane region" description="Helical" evidence="2">
    <location>
        <begin position="195"/>
        <end position="213"/>
    </location>
</feature>
<gene>
    <name evidence="3" type="ORF">OG699_06010</name>
</gene>
<evidence type="ECO:0000256" key="2">
    <source>
        <dbReference type="SAM" id="Phobius"/>
    </source>
</evidence>
<feature type="compositionally biased region" description="Basic and acidic residues" evidence="1">
    <location>
        <begin position="70"/>
        <end position="82"/>
    </location>
</feature>
<organism evidence="3">
    <name type="scientific">Streptomyces sp. NBC_01393</name>
    <dbReference type="NCBI Taxonomy" id="2903851"/>
    <lineage>
        <taxon>Bacteria</taxon>
        <taxon>Bacillati</taxon>
        <taxon>Actinomycetota</taxon>
        <taxon>Actinomycetes</taxon>
        <taxon>Kitasatosporales</taxon>
        <taxon>Streptomycetaceae</taxon>
        <taxon>Streptomyces</taxon>
    </lineage>
</organism>
<feature type="region of interest" description="Disordered" evidence="1">
    <location>
        <begin position="1"/>
        <end position="186"/>
    </location>
</feature>
<proteinExistence type="predicted"/>
<feature type="compositionally biased region" description="Acidic residues" evidence="1">
    <location>
        <begin position="136"/>
        <end position="151"/>
    </location>
</feature>
<dbReference type="Gene3D" id="3.40.720.10">
    <property type="entry name" value="Alkaline Phosphatase, subunit A"/>
    <property type="match status" value="1"/>
</dbReference>
<feature type="transmembrane region" description="Helical" evidence="2">
    <location>
        <begin position="306"/>
        <end position="328"/>
    </location>
</feature>
<dbReference type="EMBL" id="CP109546">
    <property type="protein sequence ID" value="WTZ07594.1"/>
    <property type="molecule type" value="Genomic_DNA"/>
</dbReference>
<protein>
    <submittedName>
        <fullName evidence="3">Sulfatase</fullName>
    </submittedName>
</protein>
<feature type="compositionally biased region" description="Low complexity" evidence="1">
    <location>
        <begin position="12"/>
        <end position="26"/>
    </location>
</feature>
<feature type="compositionally biased region" description="Basic and acidic residues" evidence="1">
    <location>
        <begin position="44"/>
        <end position="61"/>
    </location>
</feature>
<accession>A0AAU3HT52</accession>
<keyword evidence="2" id="KW-1133">Transmembrane helix</keyword>
<keyword evidence="2" id="KW-0812">Transmembrane</keyword>
<sequence length="737" mass="79760">MSHHTPPRQLPDADAGPDPDATAPDATRGDSETAERTGGTGAGTDERAEEAAGAAERRETPVEPGVPRPAAHDETTTTHPADDEATVPHPADDEATVPHTTAAPDEPDVSQDSTADEPTVPQATADDEGTVPQTTGEDEPTVPDPTEEEASSEAADRHPSEPASPDDAEPAADAASAGRPGWFGRRRRHPRAARAVRVGTTVLAAALVVTILIVPNRLDWMRVQAFFRLPVEAVFLSAVLLVLPARARRVTAGFLGVLLGVSAILKCLDMGFRQTLARPFDLVFDWVLLSDGADWVKDSFGRSGEVLAVVGVIVLVIAVLALSVLAMMRLANVLARHRTGAVRATLVLGVAWVVCFTMGVQNGGVTIATKGYAQYLSNRVQYVRDGLGDADVYKKQMAVDAFAKTPSDQLLTGLRGKDVMLTFIESYGRVAIDDPAMGPEVDATLKQGDARLKAAGFSARSGWLKSPVTGAGSWLAHSTFLSGTWVKNQQRYRSLTTSDRATLTSYFQKTGAWRTVGIVPGVRKAWPEGKYFGLDHIYDSTHLGYQGPYFSWTPVPDQFSLESFQKLEHGKKNRDPIMAEIILASSHNPWSPIAHTIDWKDLGDGKVFYKIKKEGTNPTEVWKSSKRVRTEYRKAIQYSLDSLTQWVQRYGDDNTVLVFLGDHQPVPTVTGGSTSKDVPVTIVARDPKILDRVSDWGWTDGLKPAADAPEWAMNKFRDRFMTAYGPNPGAGAATTSH</sequence>
<feature type="transmembrane region" description="Helical" evidence="2">
    <location>
        <begin position="340"/>
        <end position="360"/>
    </location>
</feature>
<feature type="transmembrane region" description="Helical" evidence="2">
    <location>
        <begin position="225"/>
        <end position="243"/>
    </location>
</feature>
<feature type="transmembrane region" description="Helical" evidence="2">
    <location>
        <begin position="250"/>
        <end position="272"/>
    </location>
</feature>
<evidence type="ECO:0000313" key="3">
    <source>
        <dbReference type="EMBL" id="WTZ07594.1"/>
    </source>
</evidence>
<dbReference type="AlphaFoldDB" id="A0AAU3HT52"/>
<feature type="compositionally biased region" description="Low complexity" evidence="1">
    <location>
        <begin position="171"/>
        <end position="183"/>
    </location>
</feature>
<dbReference type="InterPro" id="IPR017850">
    <property type="entry name" value="Alkaline_phosphatase_core_sf"/>
</dbReference>
<keyword evidence="2" id="KW-0472">Membrane</keyword>